<dbReference type="GeneID" id="55604460"/>
<evidence type="ECO:0000313" key="3">
    <source>
        <dbReference type="Proteomes" id="UP000226092"/>
    </source>
</evidence>
<dbReference type="Proteomes" id="UP000226092">
    <property type="component" value="Segment"/>
</dbReference>
<feature type="transmembrane region" description="Helical" evidence="1">
    <location>
        <begin position="6"/>
        <end position="27"/>
    </location>
</feature>
<protein>
    <submittedName>
        <fullName evidence="2">Uncharacterized protein</fullName>
    </submittedName>
</protein>
<dbReference type="KEGG" id="vg:55604460"/>
<evidence type="ECO:0000256" key="1">
    <source>
        <dbReference type="SAM" id="Phobius"/>
    </source>
</evidence>
<keyword evidence="1" id="KW-1133">Transmembrane helix</keyword>
<accession>A0A223LG45</accession>
<keyword evidence="1" id="KW-0812">Transmembrane</keyword>
<dbReference type="EMBL" id="MF448340">
    <property type="protein sequence ID" value="ASU00459.1"/>
    <property type="molecule type" value="Genomic_DNA"/>
</dbReference>
<keyword evidence="1" id="KW-0472">Membrane</keyword>
<proteinExistence type="predicted"/>
<keyword evidence="3" id="KW-1185">Reference proteome</keyword>
<organism evidence="2 3">
    <name type="scientific">Aeromonas phage AS-zj</name>
    <dbReference type="NCBI Taxonomy" id="2024208"/>
    <lineage>
        <taxon>Viruses</taxon>
        <taxon>Duplodnaviria</taxon>
        <taxon>Heunggongvirae</taxon>
        <taxon>Uroviricota</taxon>
        <taxon>Caudoviricetes</taxon>
        <taxon>Pantevenvirales</taxon>
        <taxon>Straboviridae</taxon>
        <taxon>Emmerichvirinae</taxon>
        <taxon>Ceceduovirus</taxon>
        <taxon>Ceceduovirus aszj</taxon>
    </lineage>
</organism>
<sequence>MDIINAAVFCSIFFVIVFLIVCCFEVYRGRKLENLPSHYKQALSEAGYVLYCDYKNGIFEFNKWGIRKHSDQKPIILMTADDLYPKLKNCFTYTTNKIYVDLNKIDILYKSCNTLKPKPLKEW</sequence>
<name>A0A223LG45_9CAUD</name>
<evidence type="ECO:0000313" key="2">
    <source>
        <dbReference type="EMBL" id="ASU00459.1"/>
    </source>
</evidence>
<reference evidence="2 3" key="1">
    <citation type="submission" date="2017-07" db="EMBL/GenBank/DDBJ databases">
        <title>In vitro design and evaluation of phage cocktails against multidrug-resistant Aeromonas salmonicida.</title>
        <authorList>
            <person name="Chen L."/>
            <person name="Yuan S."/>
            <person name="Ma Y."/>
        </authorList>
    </citation>
    <scope>NUCLEOTIDE SEQUENCE [LARGE SCALE GENOMIC DNA]</scope>
</reference>
<dbReference type="RefSeq" id="YP_009834393.1">
    <property type="nucleotide sequence ID" value="NC_048673.1"/>
</dbReference>